<comment type="caution">
    <text evidence="2">The sequence shown here is derived from an EMBL/GenBank/DDBJ whole genome shotgun (WGS) entry which is preliminary data.</text>
</comment>
<evidence type="ECO:0000313" key="3">
    <source>
        <dbReference type="Proteomes" id="UP000655830"/>
    </source>
</evidence>
<organism evidence="2 3">
    <name type="scientific">Zhenhengia yiwuensis</name>
    <dbReference type="NCBI Taxonomy" id="2763666"/>
    <lineage>
        <taxon>Bacteria</taxon>
        <taxon>Bacillati</taxon>
        <taxon>Bacillota</taxon>
        <taxon>Clostridia</taxon>
        <taxon>Lachnospirales</taxon>
        <taxon>Lachnospiraceae</taxon>
        <taxon>Zhenhengia</taxon>
    </lineage>
</organism>
<proteinExistence type="predicted"/>
<feature type="transmembrane region" description="Helical" evidence="1">
    <location>
        <begin position="7"/>
        <end position="24"/>
    </location>
</feature>
<accession>A0A926EE81</accession>
<dbReference type="RefSeq" id="WP_177670135.1">
    <property type="nucleotide sequence ID" value="NZ_JACRSY010000004.1"/>
</dbReference>
<keyword evidence="1" id="KW-0812">Transmembrane</keyword>
<gene>
    <name evidence="2" type="ORF">H8718_03835</name>
</gene>
<dbReference type="AlphaFoldDB" id="A0A926EE81"/>
<evidence type="ECO:0000256" key="1">
    <source>
        <dbReference type="SAM" id="Phobius"/>
    </source>
</evidence>
<keyword evidence="3" id="KW-1185">Reference proteome</keyword>
<feature type="transmembrane region" description="Helical" evidence="1">
    <location>
        <begin position="63"/>
        <end position="82"/>
    </location>
</feature>
<feature type="transmembrane region" description="Helical" evidence="1">
    <location>
        <begin position="215"/>
        <end position="239"/>
    </location>
</feature>
<sequence length="321" mass="35741">MRNKNTWVNFGIGVGAYLLLILLVRQNVELFSYTPELLVLGTLAMYMIIGFMQRHGDKRAGRIAVILPYGVGVTVYAVARILKSADLMALFKKIVPQIYQPLNKISILMDQEISRDIIVAVLMMGFVVVSMLALEIGRSMASSESSVMKFCYNIVLVWGVHFYLFMGAYAFAAMNPAFMSDIKMKNLFAVGMTLAIFLVYFLVGRACRNISLQIVQFLSCISISVSAMIMYVLGMLFIWDIGIYERYILPVATSFIGVMCKEIGQATGETAKVISQYGITASLIMSIVPSVLIFVGKLASMLEEDIQANEEVKNEIKVENK</sequence>
<dbReference type="EMBL" id="JACRSY010000004">
    <property type="protein sequence ID" value="MBC8578659.1"/>
    <property type="molecule type" value="Genomic_DNA"/>
</dbReference>
<feature type="transmembrane region" description="Helical" evidence="1">
    <location>
        <begin position="150"/>
        <end position="172"/>
    </location>
</feature>
<dbReference type="Proteomes" id="UP000655830">
    <property type="component" value="Unassembled WGS sequence"/>
</dbReference>
<name>A0A926EE81_9FIRM</name>
<feature type="transmembrane region" description="Helical" evidence="1">
    <location>
        <begin position="30"/>
        <end position="51"/>
    </location>
</feature>
<feature type="transmembrane region" description="Helical" evidence="1">
    <location>
        <begin position="117"/>
        <end position="138"/>
    </location>
</feature>
<evidence type="ECO:0000313" key="2">
    <source>
        <dbReference type="EMBL" id="MBC8578659.1"/>
    </source>
</evidence>
<reference evidence="2" key="1">
    <citation type="submission" date="2020-08" db="EMBL/GenBank/DDBJ databases">
        <title>Genome public.</title>
        <authorList>
            <person name="Liu C."/>
            <person name="Sun Q."/>
        </authorList>
    </citation>
    <scope>NUCLEOTIDE SEQUENCE</scope>
    <source>
        <strain evidence="2">NSJ-12</strain>
    </source>
</reference>
<feature type="transmembrane region" description="Helical" evidence="1">
    <location>
        <begin position="274"/>
        <end position="295"/>
    </location>
</feature>
<protein>
    <submittedName>
        <fullName evidence="2">Uncharacterized protein</fullName>
    </submittedName>
</protein>
<keyword evidence="1" id="KW-1133">Transmembrane helix</keyword>
<feature type="transmembrane region" description="Helical" evidence="1">
    <location>
        <begin position="184"/>
        <end position="203"/>
    </location>
</feature>
<keyword evidence="1" id="KW-0472">Membrane</keyword>